<accession>A0AA38LQI0</accession>
<feature type="transmembrane region" description="Helical" evidence="10">
    <location>
        <begin position="64"/>
        <end position="90"/>
    </location>
</feature>
<evidence type="ECO:0000256" key="8">
    <source>
        <dbReference type="RuleBase" id="RU003346"/>
    </source>
</evidence>
<feature type="transmembrane region" description="Helical" evidence="10">
    <location>
        <begin position="159"/>
        <end position="181"/>
    </location>
</feature>
<dbReference type="GeneID" id="77725161"/>
<keyword evidence="4 10" id="KW-0812">Transmembrane</keyword>
<evidence type="ECO:0000256" key="4">
    <source>
        <dbReference type="ARBA" id="ARBA00022692"/>
    </source>
</evidence>
<keyword evidence="3 8" id="KW-0813">Transport</keyword>
<keyword evidence="6 10" id="KW-0472">Membrane</keyword>
<feature type="domain" description="Major facilitator superfamily (MFS) profile" evidence="11">
    <location>
        <begin position="29"/>
        <end position="470"/>
    </location>
</feature>
<dbReference type="InterPro" id="IPR050360">
    <property type="entry name" value="MFS_Sugar_Transporters"/>
</dbReference>
<dbReference type="PANTHER" id="PTHR48022">
    <property type="entry name" value="PLASTIDIC GLUCOSE TRANSPORTER 4"/>
    <property type="match status" value="1"/>
</dbReference>
<comment type="similarity">
    <text evidence="2 8">Belongs to the major facilitator superfamily. Sugar transporter (TC 2.A.1.1) family.</text>
</comment>
<evidence type="ECO:0000313" key="13">
    <source>
        <dbReference type="Proteomes" id="UP001164286"/>
    </source>
</evidence>
<feature type="transmembrane region" description="Helical" evidence="10">
    <location>
        <begin position="348"/>
        <end position="370"/>
    </location>
</feature>
<feature type="transmembrane region" description="Helical" evidence="10">
    <location>
        <begin position="382"/>
        <end position="405"/>
    </location>
</feature>
<feature type="transmembrane region" description="Helical" evidence="10">
    <location>
        <begin position="417"/>
        <end position="435"/>
    </location>
</feature>
<evidence type="ECO:0000256" key="10">
    <source>
        <dbReference type="SAM" id="Phobius"/>
    </source>
</evidence>
<dbReference type="InterPro" id="IPR036259">
    <property type="entry name" value="MFS_trans_sf"/>
</dbReference>
<keyword evidence="5 10" id="KW-1133">Transmembrane helix</keyword>
<evidence type="ECO:0000256" key="9">
    <source>
        <dbReference type="SAM" id="MobiDB-lite"/>
    </source>
</evidence>
<reference evidence="12" key="1">
    <citation type="journal article" date="2022" name="G3 (Bethesda)">
        <title>High quality genome of the basidiomycete yeast Dioszegia hungarica PDD-24b-2 isolated from cloud water.</title>
        <authorList>
            <person name="Jarrige D."/>
            <person name="Haridas S."/>
            <person name="Bleykasten-Grosshans C."/>
            <person name="Joly M."/>
            <person name="Nadalig T."/>
            <person name="Sancelme M."/>
            <person name="Vuilleumier S."/>
            <person name="Grigoriev I.V."/>
            <person name="Amato P."/>
            <person name="Bringel F."/>
        </authorList>
    </citation>
    <scope>NUCLEOTIDE SEQUENCE</scope>
    <source>
        <strain evidence="12">PDD-24b-2</strain>
    </source>
</reference>
<dbReference type="InterPro" id="IPR005828">
    <property type="entry name" value="MFS_sugar_transport-like"/>
</dbReference>
<feature type="transmembrane region" description="Helical" evidence="10">
    <location>
        <begin position="447"/>
        <end position="466"/>
    </location>
</feature>
<dbReference type="GO" id="GO:0016020">
    <property type="term" value="C:membrane"/>
    <property type="evidence" value="ECO:0007669"/>
    <property type="project" value="UniProtKB-SubCell"/>
</dbReference>
<proteinExistence type="inferred from homology"/>
<evidence type="ECO:0000256" key="5">
    <source>
        <dbReference type="ARBA" id="ARBA00022989"/>
    </source>
</evidence>
<dbReference type="EMBL" id="JAKWFO010000011">
    <property type="protein sequence ID" value="KAI9633297.1"/>
    <property type="molecule type" value="Genomic_DNA"/>
</dbReference>
<dbReference type="FunFam" id="1.20.1250.20:FF:000134">
    <property type="entry name" value="MFS sugar transporter protein"/>
    <property type="match status" value="1"/>
</dbReference>
<evidence type="ECO:0000256" key="6">
    <source>
        <dbReference type="ARBA" id="ARBA00023136"/>
    </source>
</evidence>
<evidence type="ECO:0000256" key="3">
    <source>
        <dbReference type="ARBA" id="ARBA00022448"/>
    </source>
</evidence>
<dbReference type="AlphaFoldDB" id="A0AA38LQI0"/>
<keyword evidence="13" id="KW-1185">Reference proteome</keyword>
<dbReference type="NCBIfam" id="TIGR00879">
    <property type="entry name" value="SP"/>
    <property type="match status" value="1"/>
</dbReference>
<dbReference type="PROSITE" id="PS50850">
    <property type="entry name" value="MFS"/>
    <property type="match status" value="1"/>
</dbReference>
<evidence type="ECO:0000313" key="12">
    <source>
        <dbReference type="EMBL" id="KAI9633297.1"/>
    </source>
</evidence>
<comment type="caution">
    <text evidence="12">The sequence shown here is derived from an EMBL/GenBank/DDBJ whole genome shotgun (WGS) entry which is preliminary data.</text>
</comment>
<feature type="transmembrane region" description="Helical" evidence="10">
    <location>
        <begin position="127"/>
        <end position="147"/>
    </location>
</feature>
<dbReference type="PANTHER" id="PTHR48022:SF52">
    <property type="entry name" value="SUGAR TRANSPORTER, PUTATIVE-RELATED"/>
    <property type="match status" value="1"/>
</dbReference>
<dbReference type="InterPro" id="IPR020846">
    <property type="entry name" value="MFS_dom"/>
</dbReference>
<feature type="compositionally biased region" description="Basic and acidic residues" evidence="9">
    <location>
        <begin position="503"/>
        <end position="523"/>
    </location>
</feature>
<feature type="region of interest" description="Disordered" evidence="9">
    <location>
        <begin position="500"/>
        <end position="523"/>
    </location>
</feature>
<dbReference type="RefSeq" id="XP_052943074.1">
    <property type="nucleotide sequence ID" value="XM_053085960.1"/>
</dbReference>
<sequence length="523" mass="57459">MSPVSFADLPNNTNSSWWRDAGMRRGMLHVSILYTAVYSLGYDGSLLNGLQGLPAWQSNYEQPAGVQLGLIAATYYLPKIPTTFVVAWMVDRFGRKIPLYVGAVFMLAGAIVGGLTHTRAELMGARVLLGVGTAFAQITACSLIPELAHPRVRHMAGGFLNTTYFIGSIFSSWLCFAMVYYPGGGSDNWSWRIPTLLQGIGPVILAAGVWFVPESPRWLVNKGRTEEAHAILAKYHANGEMQDQLVLLELHEISTSVEKDRQTAAGGWLSFFQTAGNRRRFFVIIMIGTATQWIGNGLVNYFLIPILRTVNITQPAQTTGINGGIAIWSWFAAMLGASLSDKFGRRSLFLTSLLGCLACFVFITALSGSFASSGNKNTGIAIIPFLFLFNSFYAIAFTPIPLLYVPEISPFALRAKSAALLLLSQNIAQAFNQFVNPVALAAIAWKYFIVYVAVISLYFVLFYFFCRETKGLTVEEAGLVYDSAVMRKRGADMEAAVEEEAQGDEKDIGDGKEISAHFEERRI</sequence>
<dbReference type="Gene3D" id="1.20.1250.20">
    <property type="entry name" value="MFS general substrate transporter like domains"/>
    <property type="match status" value="1"/>
</dbReference>
<comment type="subcellular location">
    <subcellularLocation>
        <location evidence="1">Membrane</location>
        <topology evidence="1">Multi-pass membrane protein</topology>
    </subcellularLocation>
</comment>
<evidence type="ECO:0000256" key="7">
    <source>
        <dbReference type="ARBA" id="ARBA00049119"/>
    </source>
</evidence>
<dbReference type="SUPFAM" id="SSF103473">
    <property type="entry name" value="MFS general substrate transporter"/>
    <property type="match status" value="1"/>
</dbReference>
<feature type="transmembrane region" description="Helical" evidence="10">
    <location>
        <begin position="193"/>
        <end position="212"/>
    </location>
</feature>
<organism evidence="12 13">
    <name type="scientific">Dioszegia hungarica</name>
    <dbReference type="NCBI Taxonomy" id="4972"/>
    <lineage>
        <taxon>Eukaryota</taxon>
        <taxon>Fungi</taxon>
        <taxon>Dikarya</taxon>
        <taxon>Basidiomycota</taxon>
        <taxon>Agaricomycotina</taxon>
        <taxon>Tremellomycetes</taxon>
        <taxon>Tremellales</taxon>
        <taxon>Bulleribasidiaceae</taxon>
        <taxon>Dioszegia</taxon>
    </lineage>
</organism>
<evidence type="ECO:0000259" key="11">
    <source>
        <dbReference type="PROSITE" id="PS50850"/>
    </source>
</evidence>
<feature type="transmembrane region" description="Helical" evidence="10">
    <location>
        <begin position="281"/>
        <end position="304"/>
    </location>
</feature>
<dbReference type="PROSITE" id="PS00216">
    <property type="entry name" value="SUGAR_TRANSPORT_1"/>
    <property type="match status" value="1"/>
</dbReference>
<protein>
    <submittedName>
        <fullName evidence="12">Lactose permease</fullName>
    </submittedName>
</protein>
<evidence type="ECO:0000256" key="2">
    <source>
        <dbReference type="ARBA" id="ARBA00010992"/>
    </source>
</evidence>
<dbReference type="InterPro" id="IPR005829">
    <property type="entry name" value="Sugar_transporter_CS"/>
</dbReference>
<dbReference type="GO" id="GO:0005351">
    <property type="term" value="F:carbohydrate:proton symporter activity"/>
    <property type="evidence" value="ECO:0007669"/>
    <property type="project" value="TreeGrafter"/>
</dbReference>
<dbReference type="Pfam" id="PF00083">
    <property type="entry name" value="Sugar_tr"/>
    <property type="match status" value="1"/>
</dbReference>
<evidence type="ECO:0000256" key="1">
    <source>
        <dbReference type="ARBA" id="ARBA00004141"/>
    </source>
</evidence>
<dbReference type="InterPro" id="IPR003663">
    <property type="entry name" value="Sugar/inositol_transpt"/>
</dbReference>
<feature type="transmembrane region" description="Helical" evidence="10">
    <location>
        <begin position="316"/>
        <end position="336"/>
    </location>
</feature>
<comment type="catalytic activity">
    <reaction evidence="7">
        <text>myo-inositol(out) + H(+)(out) = myo-inositol(in) + H(+)(in)</text>
        <dbReference type="Rhea" id="RHEA:60364"/>
        <dbReference type="ChEBI" id="CHEBI:15378"/>
        <dbReference type="ChEBI" id="CHEBI:17268"/>
    </reaction>
</comment>
<gene>
    <name evidence="12" type="ORF">MKK02DRAFT_18507</name>
</gene>
<name>A0AA38LQI0_9TREE</name>
<dbReference type="Proteomes" id="UP001164286">
    <property type="component" value="Unassembled WGS sequence"/>
</dbReference>
<feature type="transmembrane region" description="Helical" evidence="10">
    <location>
        <begin position="97"/>
        <end position="115"/>
    </location>
</feature>